<name>X1HGW4_9ZZZZ</name>
<reference evidence="1" key="1">
    <citation type="journal article" date="2014" name="Front. Microbiol.">
        <title>High frequency of phylogenetically diverse reductive dehalogenase-homologous genes in deep subseafloor sedimentary metagenomes.</title>
        <authorList>
            <person name="Kawai M."/>
            <person name="Futagami T."/>
            <person name="Toyoda A."/>
            <person name="Takaki Y."/>
            <person name="Nishi S."/>
            <person name="Hori S."/>
            <person name="Arai W."/>
            <person name="Tsubouchi T."/>
            <person name="Morono Y."/>
            <person name="Uchiyama I."/>
            <person name="Ito T."/>
            <person name="Fujiyama A."/>
            <person name="Inagaki F."/>
            <person name="Takami H."/>
        </authorList>
    </citation>
    <scope>NUCLEOTIDE SEQUENCE</scope>
    <source>
        <strain evidence="1">Expedition CK06-06</strain>
    </source>
</reference>
<dbReference type="AlphaFoldDB" id="X1HGW4"/>
<dbReference type="EMBL" id="BARU01026947">
    <property type="protein sequence ID" value="GAH68702.1"/>
    <property type="molecule type" value="Genomic_DNA"/>
</dbReference>
<proteinExistence type="predicted"/>
<feature type="non-terminal residue" evidence="1">
    <location>
        <position position="1"/>
    </location>
</feature>
<sequence>LVNIVNSSLFIDKNNKQYEELIGKQQKKRG</sequence>
<accession>X1HGW4</accession>
<protein>
    <submittedName>
        <fullName evidence="1">Uncharacterized protein</fullName>
    </submittedName>
</protein>
<evidence type="ECO:0000313" key="1">
    <source>
        <dbReference type="EMBL" id="GAH68702.1"/>
    </source>
</evidence>
<comment type="caution">
    <text evidence="1">The sequence shown here is derived from an EMBL/GenBank/DDBJ whole genome shotgun (WGS) entry which is preliminary data.</text>
</comment>
<organism evidence="1">
    <name type="scientific">marine sediment metagenome</name>
    <dbReference type="NCBI Taxonomy" id="412755"/>
    <lineage>
        <taxon>unclassified sequences</taxon>
        <taxon>metagenomes</taxon>
        <taxon>ecological metagenomes</taxon>
    </lineage>
</organism>
<gene>
    <name evidence="1" type="ORF">S03H2_43232</name>
</gene>